<evidence type="ECO:0000256" key="1">
    <source>
        <dbReference type="SAM" id="MobiDB-lite"/>
    </source>
</evidence>
<dbReference type="AlphaFoldDB" id="A0A840WJ29"/>
<organism evidence="3 4">
    <name type="scientific">Rubricella aquisinus</name>
    <dbReference type="NCBI Taxonomy" id="2028108"/>
    <lineage>
        <taxon>Bacteria</taxon>
        <taxon>Pseudomonadati</taxon>
        <taxon>Pseudomonadota</taxon>
        <taxon>Alphaproteobacteria</taxon>
        <taxon>Rhodobacterales</taxon>
        <taxon>Paracoccaceae</taxon>
        <taxon>Rubricella</taxon>
    </lineage>
</organism>
<name>A0A840WJ29_9RHOB</name>
<feature type="region of interest" description="Disordered" evidence="1">
    <location>
        <begin position="325"/>
        <end position="356"/>
    </location>
</feature>
<dbReference type="PROSITE" id="PS51257">
    <property type="entry name" value="PROKAR_LIPOPROTEIN"/>
    <property type="match status" value="1"/>
</dbReference>
<evidence type="ECO:0000313" key="3">
    <source>
        <dbReference type="EMBL" id="MBB5515099.1"/>
    </source>
</evidence>
<comment type="caution">
    <text evidence="3">The sequence shown here is derived from an EMBL/GenBank/DDBJ whole genome shotgun (WGS) entry which is preliminary data.</text>
</comment>
<dbReference type="RefSeq" id="WP_184009375.1">
    <property type="nucleotide sequence ID" value="NZ_JACIJS010000003.1"/>
</dbReference>
<gene>
    <name evidence="3" type="ORF">FHS89_001109</name>
</gene>
<feature type="signal peptide" evidence="2">
    <location>
        <begin position="1"/>
        <end position="20"/>
    </location>
</feature>
<dbReference type="EMBL" id="JACIJS010000003">
    <property type="protein sequence ID" value="MBB5515099.1"/>
    <property type="molecule type" value="Genomic_DNA"/>
</dbReference>
<evidence type="ECO:0000256" key="2">
    <source>
        <dbReference type="SAM" id="SignalP"/>
    </source>
</evidence>
<reference evidence="3 4" key="1">
    <citation type="submission" date="2020-08" db="EMBL/GenBank/DDBJ databases">
        <title>Genomic Encyclopedia of Type Strains, Phase IV (KMG-IV): sequencing the most valuable type-strain genomes for metagenomic binning, comparative biology and taxonomic classification.</title>
        <authorList>
            <person name="Goeker M."/>
        </authorList>
    </citation>
    <scope>NUCLEOTIDE SEQUENCE [LARGE SCALE GENOMIC DNA]</scope>
    <source>
        <strain evidence="3 4">DSM 103377</strain>
    </source>
</reference>
<feature type="chain" id="PRO_5032666621" description="Ankyrin repeat domain-containing protein" evidence="2">
    <location>
        <begin position="21"/>
        <end position="422"/>
    </location>
</feature>
<keyword evidence="4" id="KW-1185">Reference proteome</keyword>
<evidence type="ECO:0008006" key="5">
    <source>
        <dbReference type="Google" id="ProtNLM"/>
    </source>
</evidence>
<evidence type="ECO:0000313" key="4">
    <source>
        <dbReference type="Proteomes" id="UP000553766"/>
    </source>
</evidence>
<protein>
    <recommendedName>
        <fullName evidence="5">Ankyrin repeat domain-containing protein</fullName>
    </recommendedName>
</protein>
<accession>A0A840WJ29</accession>
<proteinExistence type="predicted"/>
<feature type="compositionally biased region" description="Low complexity" evidence="1">
    <location>
        <begin position="341"/>
        <end position="356"/>
    </location>
</feature>
<dbReference type="Proteomes" id="UP000553766">
    <property type="component" value="Unassembled WGS sequence"/>
</dbReference>
<keyword evidence="2" id="KW-0732">Signal</keyword>
<sequence>MFTRTKGLLAALMVSVAACGYPVADLGQINNTVSLRYGGNYSAYTAANWDYVRDLVFNEDIAAIQHLHANGADLDPPDKRGDQNLLRYATYIAPPIVPQMMQLNLDPRPGRVLYGAVKGDAWNGPLSDELKGALARYSLQRGDYFFTCDEALPCHPSLWGPRGALIAAQERHGDSAMITRVLSQFLSDPANAERVAQWEQQNPKFETLMALGLEGPAYYGTGQAAPAPQRTASASSSSSSGGGGGGALMGLFGSVMGSAVGDVIGGSDGALFEQAFSGVMNNALTADSGAEVMTGTMTALGQSSGLMDSGTASMLGMAGSLFGGGGSSAPQTTSSGAIQRPQATQQQIAVPQQSAPLGQPSNYTFSCPMGSGPHTIPVPASNNPQCITAMRTFAYTATCNLIDEMGPAQDAYYSQCAAEIYN</sequence>